<sequence>MVGRTVCHICARDRFRYILEESGDFGAFWSLLSAELHRRVRCSDMDADLPTVKLS</sequence>
<gene>
    <name evidence="1" type="ORF">F2Q70_00038902</name>
</gene>
<proteinExistence type="predicted"/>
<name>A0A8S9K3H0_BRACR</name>
<accession>A0A8S9K3H0</accession>
<reference evidence="1" key="1">
    <citation type="submission" date="2019-12" db="EMBL/GenBank/DDBJ databases">
        <title>Genome sequencing and annotation of Brassica cretica.</title>
        <authorList>
            <person name="Studholme D.J."/>
            <person name="Sarris P.F."/>
        </authorList>
    </citation>
    <scope>NUCLEOTIDE SEQUENCE</scope>
    <source>
        <strain evidence="1">PFS-102/07</strain>
        <tissue evidence="1">Leaf</tissue>
    </source>
</reference>
<dbReference type="AlphaFoldDB" id="A0A8S9K3H0"/>
<comment type="caution">
    <text evidence="1">The sequence shown here is derived from an EMBL/GenBank/DDBJ whole genome shotgun (WGS) entry which is preliminary data.</text>
</comment>
<dbReference type="EMBL" id="QGKY02000190">
    <property type="protein sequence ID" value="KAF2589340.1"/>
    <property type="molecule type" value="Genomic_DNA"/>
</dbReference>
<protein>
    <submittedName>
        <fullName evidence="1">Uncharacterized protein</fullName>
    </submittedName>
</protein>
<organism evidence="1">
    <name type="scientific">Brassica cretica</name>
    <name type="common">Mustard</name>
    <dbReference type="NCBI Taxonomy" id="69181"/>
    <lineage>
        <taxon>Eukaryota</taxon>
        <taxon>Viridiplantae</taxon>
        <taxon>Streptophyta</taxon>
        <taxon>Embryophyta</taxon>
        <taxon>Tracheophyta</taxon>
        <taxon>Spermatophyta</taxon>
        <taxon>Magnoliopsida</taxon>
        <taxon>eudicotyledons</taxon>
        <taxon>Gunneridae</taxon>
        <taxon>Pentapetalae</taxon>
        <taxon>rosids</taxon>
        <taxon>malvids</taxon>
        <taxon>Brassicales</taxon>
        <taxon>Brassicaceae</taxon>
        <taxon>Brassiceae</taxon>
        <taxon>Brassica</taxon>
    </lineage>
</organism>
<evidence type="ECO:0000313" key="1">
    <source>
        <dbReference type="EMBL" id="KAF2589340.1"/>
    </source>
</evidence>